<name>A0A9W4SSU1_9GLOM</name>
<dbReference type="EMBL" id="CAMKVN010002107">
    <property type="protein sequence ID" value="CAI2179584.1"/>
    <property type="molecule type" value="Genomic_DNA"/>
</dbReference>
<dbReference type="AlphaFoldDB" id="A0A9W4SSU1"/>
<protein>
    <submittedName>
        <fullName evidence="1">9804_t:CDS:1</fullName>
    </submittedName>
</protein>
<dbReference type="OrthoDB" id="422081at2759"/>
<reference evidence="1" key="1">
    <citation type="submission" date="2022-08" db="EMBL/GenBank/DDBJ databases">
        <authorList>
            <person name="Kallberg Y."/>
            <person name="Tangrot J."/>
            <person name="Rosling A."/>
        </authorList>
    </citation>
    <scope>NUCLEOTIDE SEQUENCE</scope>
    <source>
        <strain evidence="1">Wild A</strain>
    </source>
</reference>
<evidence type="ECO:0000313" key="2">
    <source>
        <dbReference type="Proteomes" id="UP001153678"/>
    </source>
</evidence>
<keyword evidence="2" id="KW-1185">Reference proteome</keyword>
<comment type="caution">
    <text evidence="1">The sequence shown here is derived from an EMBL/GenBank/DDBJ whole genome shotgun (WGS) entry which is preliminary data.</text>
</comment>
<dbReference type="Proteomes" id="UP001153678">
    <property type="component" value="Unassembled WGS sequence"/>
</dbReference>
<proteinExistence type="predicted"/>
<evidence type="ECO:0000313" key="1">
    <source>
        <dbReference type="EMBL" id="CAI2179584.1"/>
    </source>
</evidence>
<sequence>MSCIHMVDFALDEEHVFLIISLERRLNEDVLNAFSVSVIRPDDKIPVEINDLQTLVMMSPTNSHFSEMNLIETEFMVLSGSFLTADFSKRCFSLKLNFYENQGVEEVES</sequence>
<organism evidence="1 2">
    <name type="scientific">Funneliformis geosporum</name>
    <dbReference type="NCBI Taxonomy" id="1117311"/>
    <lineage>
        <taxon>Eukaryota</taxon>
        <taxon>Fungi</taxon>
        <taxon>Fungi incertae sedis</taxon>
        <taxon>Mucoromycota</taxon>
        <taxon>Glomeromycotina</taxon>
        <taxon>Glomeromycetes</taxon>
        <taxon>Glomerales</taxon>
        <taxon>Glomeraceae</taxon>
        <taxon>Funneliformis</taxon>
    </lineage>
</organism>
<accession>A0A9W4SSU1</accession>
<gene>
    <name evidence="1" type="ORF">FWILDA_LOCUS9162</name>
</gene>